<evidence type="ECO:0008006" key="3">
    <source>
        <dbReference type="Google" id="ProtNLM"/>
    </source>
</evidence>
<dbReference type="EMBL" id="KI968717">
    <property type="protein sequence ID" value="EUN28829.1"/>
    <property type="molecule type" value="Genomic_DNA"/>
</dbReference>
<keyword evidence="2" id="KW-1185">Reference proteome</keyword>
<gene>
    <name evidence="1" type="ORF">COCVIDRAFT_25069</name>
</gene>
<dbReference type="SUPFAM" id="SSF55729">
    <property type="entry name" value="Acyl-CoA N-acyltransferases (Nat)"/>
    <property type="match status" value="1"/>
</dbReference>
<evidence type="ECO:0000313" key="1">
    <source>
        <dbReference type="EMBL" id="EUN28829.1"/>
    </source>
</evidence>
<dbReference type="InterPro" id="IPR052523">
    <property type="entry name" value="Trichothecene_AcTrans"/>
</dbReference>
<dbReference type="OrthoDB" id="2115692at2759"/>
<dbReference type="PANTHER" id="PTHR42791">
    <property type="entry name" value="GNAT FAMILY ACETYLTRANSFERASE"/>
    <property type="match status" value="1"/>
</dbReference>
<organism evidence="1 2">
    <name type="scientific">Bipolaris victoriae (strain FI3)</name>
    <name type="common">Victoria blight of oats agent</name>
    <name type="synonym">Cochliobolus victoriae</name>
    <dbReference type="NCBI Taxonomy" id="930091"/>
    <lineage>
        <taxon>Eukaryota</taxon>
        <taxon>Fungi</taxon>
        <taxon>Dikarya</taxon>
        <taxon>Ascomycota</taxon>
        <taxon>Pezizomycotina</taxon>
        <taxon>Dothideomycetes</taxon>
        <taxon>Pleosporomycetidae</taxon>
        <taxon>Pleosporales</taxon>
        <taxon>Pleosporineae</taxon>
        <taxon>Pleosporaceae</taxon>
        <taxon>Bipolaris</taxon>
    </lineage>
</organism>
<proteinExistence type="predicted"/>
<reference evidence="1 2" key="1">
    <citation type="journal article" date="2013" name="PLoS Genet.">
        <title>Comparative genome structure, secondary metabolite, and effector coding capacity across Cochliobolus pathogens.</title>
        <authorList>
            <person name="Condon B.J."/>
            <person name="Leng Y."/>
            <person name="Wu D."/>
            <person name="Bushley K.E."/>
            <person name="Ohm R.A."/>
            <person name="Otillar R."/>
            <person name="Martin J."/>
            <person name="Schackwitz W."/>
            <person name="Grimwood J."/>
            <person name="MohdZainudin N."/>
            <person name="Xue C."/>
            <person name="Wang R."/>
            <person name="Manning V.A."/>
            <person name="Dhillon B."/>
            <person name="Tu Z.J."/>
            <person name="Steffenson B.J."/>
            <person name="Salamov A."/>
            <person name="Sun H."/>
            <person name="Lowry S."/>
            <person name="LaButti K."/>
            <person name="Han J."/>
            <person name="Copeland A."/>
            <person name="Lindquist E."/>
            <person name="Barry K."/>
            <person name="Schmutz J."/>
            <person name="Baker S.E."/>
            <person name="Ciuffetti L.M."/>
            <person name="Grigoriev I.V."/>
            <person name="Zhong S."/>
            <person name="Turgeon B.G."/>
        </authorList>
    </citation>
    <scope>NUCLEOTIDE SEQUENCE [LARGE SCALE GENOMIC DNA]</scope>
    <source>
        <strain evidence="1 2">FI3</strain>
    </source>
</reference>
<dbReference type="AlphaFoldDB" id="W7EP91"/>
<dbReference type="Proteomes" id="UP000054337">
    <property type="component" value="Unassembled WGS sequence"/>
</dbReference>
<dbReference type="HOGENOM" id="CLU_060131_6_5_1"/>
<dbReference type="InterPro" id="IPR016181">
    <property type="entry name" value="Acyl_CoA_acyltransferase"/>
</dbReference>
<dbReference type="Gene3D" id="3.40.630.30">
    <property type="match status" value="1"/>
</dbReference>
<name>W7EP91_BIPV3</name>
<protein>
    <recommendedName>
        <fullName evidence="3">N-acetyltransferase domain-containing protein</fullName>
    </recommendedName>
</protein>
<dbReference type="RefSeq" id="XP_014558389.1">
    <property type="nucleotide sequence ID" value="XM_014702903.1"/>
</dbReference>
<sequence>MAASPLKSTVFGTCVLTVLPSENVIANLRRLALVYVPSCVVFCTETLGSLLIGRPPPFPGYQGDQISSIKNDIANKSNVHHLKVIDKEADGEIIAYAKWEIYEYGRPDLEALKQPIDEALKQLDQYGRLREAAHQYFGSRNGELGKHPHILLALLATSSKHRRRGAASLLLQWGIAKSEELRLPVFLQASAQGQRLCKNYGFETIDAVKFTLADYGLIGTEFMSVMIRNPPKNEIDEALICG</sequence>
<dbReference type="PANTHER" id="PTHR42791:SF14">
    <property type="entry name" value="N-ACETYLTRANSFERASE DOMAIN-CONTAINING PROTEIN"/>
    <property type="match status" value="1"/>
</dbReference>
<dbReference type="GeneID" id="26253437"/>
<accession>W7EP91</accession>
<evidence type="ECO:0000313" key="2">
    <source>
        <dbReference type="Proteomes" id="UP000054337"/>
    </source>
</evidence>